<gene>
    <name evidence="13" type="primary">LOC113095032</name>
</gene>
<dbReference type="SUPFAM" id="SSF53098">
    <property type="entry name" value="Ribonuclease H-like"/>
    <property type="match status" value="1"/>
</dbReference>
<organism evidence="12 13">
    <name type="scientific">Carassius auratus</name>
    <name type="common">Goldfish</name>
    <dbReference type="NCBI Taxonomy" id="7957"/>
    <lineage>
        <taxon>Eukaryota</taxon>
        <taxon>Metazoa</taxon>
        <taxon>Chordata</taxon>
        <taxon>Craniata</taxon>
        <taxon>Vertebrata</taxon>
        <taxon>Euteleostomi</taxon>
        <taxon>Actinopterygii</taxon>
        <taxon>Neopterygii</taxon>
        <taxon>Teleostei</taxon>
        <taxon>Ostariophysi</taxon>
        <taxon>Cypriniformes</taxon>
        <taxon>Cyprinidae</taxon>
        <taxon>Cyprininae</taxon>
        <taxon>Carassius</taxon>
    </lineage>
</organism>
<keyword evidence="2" id="KW-0479">Metal-binding</keyword>
<evidence type="ECO:0000256" key="7">
    <source>
        <dbReference type="ARBA" id="ARBA00023163"/>
    </source>
</evidence>
<name>A0A6P6P621_CARAU</name>
<dbReference type="GO" id="GO:0046983">
    <property type="term" value="F:protein dimerization activity"/>
    <property type="evidence" value="ECO:0007669"/>
    <property type="project" value="InterPro"/>
</dbReference>
<dbReference type="GO" id="GO:0005634">
    <property type="term" value="C:nucleus"/>
    <property type="evidence" value="ECO:0007669"/>
    <property type="project" value="UniProtKB-SubCell"/>
</dbReference>
<reference evidence="13" key="1">
    <citation type="submission" date="2025-08" db="UniProtKB">
        <authorList>
            <consortium name="RefSeq"/>
        </authorList>
    </citation>
    <scope>IDENTIFICATION</scope>
    <source>
        <strain evidence="13">Wakin</strain>
        <tissue evidence="13">Muscle</tissue>
    </source>
</reference>
<dbReference type="SMART" id="SM00614">
    <property type="entry name" value="ZnF_BED"/>
    <property type="match status" value="1"/>
</dbReference>
<keyword evidence="4" id="KW-0862">Zinc</keyword>
<proteinExistence type="predicted"/>
<dbReference type="InterPro" id="IPR052035">
    <property type="entry name" value="ZnF_BED_domain_contain"/>
</dbReference>
<dbReference type="SUPFAM" id="SSF140996">
    <property type="entry name" value="Hermes dimerisation domain"/>
    <property type="match status" value="1"/>
</dbReference>
<keyword evidence="3 9" id="KW-0863">Zinc-finger</keyword>
<feature type="region of interest" description="Disordered" evidence="10">
    <location>
        <begin position="484"/>
        <end position="506"/>
    </location>
</feature>
<keyword evidence="6" id="KW-0238">DNA-binding</keyword>
<evidence type="ECO:0000256" key="9">
    <source>
        <dbReference type="PROSITE-ProRule" id="PRU00027"/>
    </source>
</evidence>
<dbReference type="Proteomes" id="UP000515129">
    <property type="component" value="Unplaced"/>
</dbReference>
<keyword evidence="8" id="KW-0539">Nucleus</keyword>
<keyword evidence="7" id="KW-0804">Transcription</keyword>
<comment type="subcellular location">
    <subcellularLocation>
        <location evidence="1">Nucleus</location>
    </subcellularLocation>
</comment>
<dbReference type="PANTHER" id="PTHR46481:SF9">
    <property type="entry name" value="ZINC FINGER BED DOMAIN-CONTAINING PROTEIN 1-LIKE"/>
    <property type="match status" value="1"/>
</dbReference>
<dbReference type="OrthoDB" id="1607513at2759"/>
<dbReference type="InterPro" id="IPR036236">
    <property type="entry name" value="Znf_C2H2_sf"/>
</dbReference>
<evidence type="ECO:0000256" key="2">
    <source>
        <dbReference type="ARBA" id="ARBA00022723"/>
    </source>
</evidence>
<dbReference type="SUPFAM" id="SSF57667">
    <property type="entry name" value="beta-beta-alpha zinc fingers"/>
    <property type="match status" value="1"/>
</dbReference>
<dbReference type="Pfam" id="PF05699">
    <property type="entry name" value="Dimer_Tnp_hAT"/>
    <property type="match status" value="1"/>
</dbReference>
<sequence>MALVLVAKKGTTSPIWHFFGFRPDERGQPRDLTEAVCKICSCVIRAKDGQTTNLHDHLRVRHPAEYATLPARAGPSKKASQGQQTITGAFAKGTKYKTDSDRWRQLTDGVTRFLAKEMVSFNTVEKPSFKAMLHTFDKQYELPGRKYFSKTAIPNLFNEVRSNIMKELGDVEYLALTTDMWSSCNMMPYMSVTAHYINKEWTLQSKCLQTCFMPESHTADNLEEALREAINDWKLQEKQIACITTDNGANIVAAIRQLKWPWLSCFGHNLNLAINNSLAQQRASTDRAFGVCRAVNTAFSHSWLRRRELQKAQVEMKLPEHSLITDCATRWGSKQQMVERILEQEQAIKRVFAQDKSRRPLPQLTWQDMTVLESVNNALKPVADFTDILSGENYVTVSSLLPMLAHLEGVLEESVDDSKLTADLKRVILEQMEGRYGDDTIQRMMRKATLLDPRYRGDHMKPPELHSTKSEIMEETVREIDLSLPRPTPGPSHAGEDVEEPDAGVATVPKKKKWSLGSLLAKRAATAAAAKLTDEQKVESEMTIYLQEMAIDGEEDPLTWWKTNEKRFPFMARLARKYLCICATSTPSERVFSTAGSVVTPIRSLLKPDKVNMLVFLARNIEI</sequence>
<dbReference type="GO" id="GO:0003677">
    <property type="term" value="F:DNA binding"/>
    <property type="evidence" value="ECO:0007669"/>
    <property type="project" value="UniProtKB-KW"/>
</dbReference>
<evidence type="ECO:0000256" key="3">
    <source>
        <dbReference type="ARBA" id="ARBA00022771"/>
    </source>
</evidence>
<evidence type="ECO:0000313" key="12">
    <source>
        <dbReference type="Proteomes" id="UP000515129"/>
    </source>
</evidence>
<protein>
    <submittedName>
        <fullName evidence="13">Zinc finger BED domain-containing protein 1-like</fullName>
    </submittedName>
</protein>
<accession>A0A6P6P621</accession>
<evidence type="ECO:0000256" key="1">
    <source>
        <dbReference type="ARBA" id="ARBA00004123"/>
    </source>
</evidence>
<evidence type="ECO:0000259" key="11">
    <source>
        <dbReference type="PROSITE" id="PS50808"/>
    </source>
</evidence>
<dbReference type="KEGG" id="caua:113095032"/>
<evidence type="ECO:0000256" key="4">
    <source>
        <dbReference type="ARBA" id="ARBA00022833"/>
    </source>
</evidence>
<keyword evidence="5" id="KW-0805">Transcription regulation</keyword>
<keyword evidence="12" id="KW-1185">Reference proteome</keyword>
<evidence type="ECO:0000256" key="6">
    <source>
        <dbReference type="ARBA" id="ARBA00023125"/>
    </source>
</evidence>
<dbReference type="GO" id="GO:0008270">
    <property type="term" value="F:zinc ion binding"/>
    <property type="evidence" value="ECO:0007669"/>
    <property type="project" value="UniProtKB-KW"/>
</dbReference>
<dbReference type="InterPro" id="IPR012337">
    <property type="entry name" value="RNaseH-like_sf"/>
</dbReference>
<feature type="domain" description="BED-type" evidence="11">
    <location>
        <begin position="10"/>
        <end position="69"/>
    </location>
</feature>
<dbReference type="GeneID" id="113095032"/>
<evidence type="ECO:0000256" key="5">
    <source>
        <dbReference type="ARBA" id="ARBA00023015"/>
    </source>
</evidence>
<evidence type="ECO:0000256" key="8">
    <source>
        <dbReference type="ARBA" id="ARBA00023242"/>
    </source>
</evidence>
<dbReference type="Pfam" id="PF02892">
    <property type="entry name" value="zf-BED"/>
    <property type="match status" value="1"/>
</dbReference>
<evidence type="ECO:0000256" key="10">
    <source>
        <dbReference type="SAM" id="MobiDB-lite"/>
    </source>
</evidence>
<dbReference type="PROSITE" id="PS50808">
    <property type="entry name" value="ZF_BED"/>
    <property type="match status" value="1"/>
</dbReference>
<dbReference type="RefSeq" id="XP_026116432.1">
    <property type="nucleotide sequence ID" value="XM_026260647.1"/>
</dbReference>
<dbReference type="AlphaFoldDB" id="A0A6P6P621"/>
<dbReference type="PANTHER" id="PTHR46481">
    <property type="entry name" value="ZINC FINGER BED DOMAIN-CONTAINING PROTEIN 4"/>
    <property type="match status" value="1"/>
</dbReference>
<dbReference type="InterPro" id="IPR008906">
    <property type="entry name" value="HATC_C_dom"/>
</dbReference>
<dbReference type="InterPro" id="IPR003656">
    <property type="entry name" value="Znf_BED"/>
</dbReference>
<evidence type="ECO:0000313" key="13">
    <source>
        <dbReference type="RefSeq" id="XP_026116432.1"/>
    </source>
</evidence>